<dbReference type="Proteomes" id="UP000887013">
    <property type="component" value="Unassembled WGS sequence"/>
</dbReference>
<evidence type="ECO:0000313" key="3">
    <source>
        <dbReference type="Proteomes" id="UP000887013"/>
    </source>
</evidence>
<accession>A0A8X6MQK1</accession>
<feature type="region of interest" description="Disordered" evidence="1">
    <location>
        <begin position="20"/>
        <end position="39"/>
    </location>
</feature>
<gene>
    <name evidence="2" type="ORF">NPIL_568501</name>
</gene>
<reference evidence="2" key="1">
    <citation type="submission" date="2020-08" db="EMBL/GenBank/DDBJ databases">
        <title>Multicomponent nature underlies the extraordinary mechanical properties of spider dragline silk.</title>
        <authorList>
            <person name="Kono N."/>
            <person name="Nakamura H."/>
            <person name="Mori M."/>
            <person name="Yoshida Y."/>
            <person name="Ohtoshi R."/>
            <person name="Malay A.D."/>
            <person name="Moran D.A.P."/>
            <person name="Tomita M."/>
            <person name="Numata K."/>
            <person name="Arakawa K."/>
        </authorList>
    </citation>
    <scope>NUCLEOTIDE SEQUENCE</scope>
</reference>
<dbReference type="AlphaFoldDB" id="A0A8X6MQK1"/>
<name>A0A8X6MQK1_NEPPI</name>
<organism evidence="2 3">
    <name type="scientific">Nephila pilipes</name>
    <name type="common">Giant wood spider</name>
    <name type="synonym">Nephila maculata</name>
    <dbReference type="NCBI Taxonomy" id="299642"/>
    <lineage>
        <taxon>Eukaryota</taxon>
        <taxon>Metazoa</taxon>
        <taxon>Ecdysozoa</taxon>
        <taxon>Arthropoda</taxon>
        <taxon>Chelicerata</taxon>
        <taxon>Arachnida</taxon>
        <taxon>Araneae</taxon>
        <taxon>Araneomorphae</taxon>
        <taxon>Entelegynae</taxon>
        <taxon>Araneoidea</taxon>
        <taxon>Nephilidae</taxon>
        <taxon>Nephila</taxon>
    </lineage>
</organism>
<evidence type="ECO:0000256" key="1">
    <source>
        <dbReference type="SAM" id="MobiDB-lite"/>
    </source>
</evidence>
<comment type="caution">
    <text evidence="2">The sequence shown here is derived from an EMBL/GenBank/DDBJ whole genome shotgun (WGS) entry which is preliminary data.</text>
</comment>
<keyword evidence="3" id="KW-1185">Reference proteome</keyword>
<sequence>MPPNESISLGGQKGNIKKVHENYGNANWPPSSSTGSRRRAGATFNVCPASLTSQGLLFMKSVFPLLSPPPESRLHKNNIFRLSPRSEGKFGKLKCFGGETRCPLTAFGN</sequence>
<evidence type="ECO:0000313" key="2">
    <source>
        <dbReference type="EMBL" id="GFS72534.1"/>
    </source>
</evidence>
<dbReference type="EMBL" id="BMAW01001101">
    <property type="protein sequence ID" value="GFS72534.1"/>
    <property type="molecule type" value="Genomic_DNA"/>
</dbReference>
<proteinExistence type="predicted"/>
<protein>
    <submittedName>
        <fullName evidence="2">Uncharacterized protein</fullName>
    </submittedName>
</protein>